<dbReference type="Gene3D" id="3.10.450.240">
    <property type="match status" value="1"/>
</dbReference>
<sequence>MFVRASSFARPSAARSLLNLNFARNTSSTASKSKKPVPRPGIDRIGVPFDPYVPMRMSRLPSPLTAPRVYLKSIWNRLLLFAYNQVQVYYFKKSMGKKYKPNFLKWKNEAIETFVRVNKGFAEKKLASIRTNVSQYVYDALEARTNRMPASTTMGWELVKFNSVPKIISVHSFPHEDGVPLLLQIVYRFDTRQQLVVKKAGQDAQNNVRDLTEYLAFNIDPFTDRIVLAGSVFESPVSRGVAPKEGGGREEILAQMKAHGDIYRIEQSQE</sequence>
<dbReference type="EMBL" id="JAHLUN010000001">
    <property type="protein sequence ID" value="KAG7769145.1"/>
    <property type="molecule type" value="Genomic_DNA"/>
</dbReference>
<dbReference type="Proteomes" id="UP000697297">
    <property type="component" value="Unassembled WGS sequence"/>
</dbReference>
<gene>
    <name evidence="1" type="ORF">KL946_000428</name>
</gene>
<proteinExistence type="predicted"/>
<evidence type="ECO:0000313" key="2">
    <source>
        <dbReference type="Proteomes" id="UP000697297"/>
    </source>
</evidence>
<keyword evidence="2" id="KW-1185">Reference proteome</keyword>
<dbReference type="PANTHER" id="PTHR13333:SF5">
    <property type="entry name" value="M-AAA PROTEASE-INTERACTING PROTEIN 1, MITOCHONDRIAL"/>
    <property type="match status" value="1"/>
</dbReference>
<organism evidence="1 2">
    <name type="scientific">Ogataea haglerorum</name>
    <dbReference type="NCBI Taxonomy" id="1937702"/>
    <lineage>
        <taxon>Eukaryota</taxon>
        <taxon>Fungi</taxon>
        <taxon>Dikarya</taxon>
        <taxon>Ascomycota</taxon>
        <taxon>Saccharomycotina</taxon>
        <taxon>Pichiomycetes</taxon>
        <taxon>Pichiales</taxon>
        <taxon>Pichiaceae</taxon>
        <taxon>Ogataea</taxon>
    </lineage>
</organism>
<protein>
    <submittedName>
        <fullName evidence="1">Uncharacterized protein</fullName>
    </submittedName>
</protein>
<evidence type="ECO:0000313" key="1">
    <source>
        <dbReference type="EMBL" id="KAG7769145.1"/>
    </source>
</evidence>
<comment type="caution">
    <text evidence="1">The sequence shown here is derived from an EMBL/GenBank/DDBJ whole genome shotgun (WGS) entry which is preliminary data.</text>
</comment>
<accession>A0ABQ7RNH8</accession>
<dbReference type="Pfam" id="PF07961">
    <property type="entry name" value="MBA1"/>
    <property type="match status" value="1"/>
</dbReference>
<dbReference type="PANTHER" id="PTHR13333">
    <property type="entry name" value="M-AAA PROTEASE-INTERACTING PROTEIN 1, MITOCHONDRIAL"/>
    <property type="match status" value="1"/>
</dbReference>
<dbReference type="InterPro" id="IPR024621">
    <property type="entry name" value="Mba1"/>
</dbReference>
<name>A0ABQ7RNH8_9ASCO</name>
<reference evidence="1 2" key="1">
    <citation type="journal article" date="2021" name="G3 (Bethesda)">
        <title>Genomic diversity, chromosomal rearrangements, and interspecies hybridization in the ogataea polymorpha species complex.</title>
        <authorList>
            <person name="Hanson S.J."/>
            <person name="Cinneide E.O."/>
            <person name="Salzberg L.I."/>
            <person name="Wolfe K.H."/>
            <person name="McGowan J."/>
            <person name="Fitzpatrick D.A."/>
            <person name="Matlin K."/>
        </authorList>
    </citation>
    <scope>NUCLEOTIDE SEQUENCE [LARGE SCALE GENOMIC DNA]</scope>
    <source>
        <strain evidence="1">81-436-3</strain>
    </source>
</reference>